<sequence>MRIYFQLIPSVATLFWCELSKIVRGANDYPPEYHNNKLHCRLGGFLLQRASRSNPLSRSSFPVPCCRASSRQQLNEQKGCAGYDLCVPCVQHLHSRVARLIATGWTRERHSDERAAAHSRSDACLGAVGNMPVVHPCELSQP</sequence>
<dbReference type="Proteomes" id="UP000736672">
    <property type="component" value="Unassembled WGS sequence"/>
</dbReference>
<dbReference type="EMBL" id="JAGTJS010000012">
    <property type="protein sequence ID" value="KAH7250505.1"/>
    <property type="molecule type" value="Genomic_DNA"/>
</dbReference>
<proteinExistence type="predicted"/>
<gene>
    <name evidence="1" type="ORF">B0J15DRAFT_496238</name>
</gene>
<keyword evidence="2" id="KW-1185">Reference proteome</keyword>
<dbReference type="AlphaFoldDB" id="A0A9P9H524"/>
<organism evidence="1 2">
    <name type="scientific">Fusarium solani</name>
    <name type="common">Filamentous fungus</name>
    <dbReference type="NCBI Taxonomy" id="169388"/>
    <lineage>
        <taxon>Eukaryota</taxon>
        <taxon>Fungi</taxon>
        <taxon>Dikarya</taxon>
        <taxon>Ascomycota</taxon>
        <taxon>Pezizomycotina</taxon>
        <taxon>Sordariomycetes</taxon>
        <taxon>Hypocreomycetidae</taxon>
        <taxon>Hypocreales</taxon>
        <taxon>Nectriaceae</taxon>
        <taxon>Fusarium</taxon>
        <taxon>Fusarium solani species complex</taxon>
    </lineage>
</organism>
<accession>A0A9P9H524</accession>
<name>A0A9P9H524_FUSSL</name>
<evidence type="ECO:0000313" key="2">
    <source>
        <dbReference type="Proteomes" id="UP000736672"/>
    </source>
</evidence>
<protein>
    <submittedName>
        <fullName evidence="1">Uncharacterized protein</fullName>
    </submittedName>
</protein>
<reference evidence="1" key="1">
    <citation type="journal article" date="2021" name="Nat. Commun.">
        <title>Genetic determinants of endophytism in the Arabidopsis root mycobiome.</title>
        <authorList>
            <person name="Mesny F."/>
            <person name="Miyauchi S."/>
            <person name="Thiergart T."/>
            <person name="Pickel B."/>
            <person name="Atanasova L."/>
            <person name="Karlsson M."/>
            <person name="Huettel B."/>
            <person name="Barry K.W."/>
            <person name="Haridas S."/>
            <person name="Chen C."/>
            <person name="Bauer D."/>
            <person name="Andreopoulos W."/>
            <person name="Pangilinan J."/>
            <person name="LaButti K."/>
            <person name="Riley R."/>
            <person name="Lipzen A."/>
            <person name="Clum A."/>
            <person name="Drula E."/>
            <person name="Henrissat B."/>
            <person name="Kohler A."/>
            <person name="Grigoriev I.V."/>
            <person name="Martin F.M."/>
            <person name="Hacquard S."/>
        </authorList>
    </citation>
    <scope>NUCLEOTIDE SEQUENCE</scope>
    <source>
        <strain evidence="1">FSSC 5 MPI-SDFR-AT-0091</strain>
    </source>
</reference>
<comment type="caution">
    <text evidence="1">The sequence shown here is derived from an EMBL/GenBank/DDBJ whole genome shotgun (WGS) entry which is preliminary data.</text>
</comment>
<evidence type="ECO:0000313" key="1">
    <source>
        <dbReference type="EMBL" id="KAH7250505.1"/>
    </source>
</evidence>